<evidence type="ECO:0000313" key="4">
    <source>
        <dbReference type="Proteomes" id="UP000005808"/>
    </source>
</evidence>
<dbReference type="Gene3D" id="3.40.190.150">
    <property type="entry name" value="Bordetella uptake gene, domain 1"/>
    <property type="match status" value="1"/>
</dbReference>
<evidence type="ECO:0000256" key="1">
    <source>
        <dbReference type="ARBA" id="ARBA00006987"/>
    </source>
</evidence>
<evidence type="ECO:0000313" key="3">
    <source>
        <dbReference type="EMBL" id="EHP41997.1"/>
    </source>
</evidence>
<dbReference type="Proteomes" id="UP000005808">
    <property type="component" value="Unassembled WGS sequence"/>
</dbReference>
<dbReference type="OrthoDB" id="8678477at2"/>
<evidence type="ECO:0008006" key="5">
    <source>
        <dbReference type="Google" id="ProtNLM"/>
    </source>
</evidence>
<accession>H1S6H3</accession>
<feature type="signal peptide" evidence="2">
    <location>
        <begin position="1"/>
        <end position="28"/>
    </location>
</feature>
<dbReference type="PATRIC" id="fig|1127483.3.peg.3512"/>
<dbReference type="Gene3D" id="3.40.190.10">
    <property type="entry name" value="Periplasmic binding protein-like II"/>
    <property type="match status" value="1"/>
</dbReference>
<comment type="similarity">
    <text evidence="1">Belongs to the UPF0065 (bug) family.</text>
</comment>
<dbReference type="SUPFAM" id="SSF53850">
    <property type="entry name" value="Periplasmic binding protein-like II"/>
    <property type="match status" value="1"/>
</dbReference>
<dbReference type="InterPro" id="IPR005064">
    <property type="entry name" value="BUG"/>
</dbReference>
<evidence type="ECO:0000256" key="2">
    <source>
        <dbReference type="SAM" id="SignalP"/>
    </source>
</evidence>
<dbReference type="Pfam" id="PF03401">
    <property type="entry name" value="TctC"/>
    <property type="match status" value="1"/>
</dbReference>
<comment type="caution">
    <text evidence="3">The sequence shown here is derived from an EMBL/GenBank/DDBJ whole genome shotgun (WGS) entry which is preliminary data.</text>
</comment>
<gene>
    <name evidence="3" type="ORF">OR16_17507</name>
</gene>
<reference evidence="3 4" key="1">
    <citation type="journal article" date="2012" name="J. Bacteriol.">
        <title>De Novo Genome Project of Cupriavidus basilensis OR16.</title>
        <authorList>
            <person name="Cserhati M."/>
            <person name="Kriszt B."/>
            <person name="Szoboszlay S."/>
            <person name="Toth A."/>
            <person name="Szabo I."/>
            <person name="Tancsics A."/>
            <person name="Nagy I."/>
            <person name="Horvath B."/>
            <person name="Nagy I."/>
            <person name="Kukolya J."/>
        </authorList>
    </citation>
    <scope>NUCLEOTIDE SEQUENCE [LARGE SCALE GENOMIC DNA]</scope>
    <source>
        <strain evidence="3 4">OR16</strain>
    </source>
</reference>
<proteinExistence type="inferred from homology"/>
<dbReference type="RefSeq" id="WP_006159017.1">
    <property type="nucleotide sequence ID" value="NZ_AHJE01000042.1"/>
</dbReference>
<dbReference type="PIRSF" id="PIRSF017082">
    <property type="entry name" value="YflP"/>
    <property type="match status" value="1"/>
</dbReference>
<sequence>MLKKKLAAALLAAALPAIGTCIAFSAFSATPAAAATAYPTKPLKFVVPYPAGGPLDTVARAIGDKLKDSLGQPVVVENRPGAGGNIGADYVAKQPADGYTIVMGAVATHAINPSLFAKMPYDPVKDFSPITLVADVPNVLVMHPGKAAELHINNVRELVEYARKNPGKLDYASGGNGSAGHLSGELFKSMAKVSMVHIPYNGASPAQLSVLSGQTDMIFDNLASASANIRAGKLKAFAVTTATRAAAFPELPTIAEAGKGLGLEGFDISTWFGVFAPANTHKEIVERLNHEIVAILKTDDMKAKLARIGAQPAPTTPEQFGALVQRELKKYALIVKVSGAKVD</sequence>
<dbReference type="CDD" id="cd13578">
    <property type="entry name" value="PBP2_Bug27"/>
    <property type="match status" value="1"/>
</dbReference>
<dbReference type="EMBL" id="AHJE01000042">
    <property type="protein sequence ID" value="EHP41997.1"/>
    <property type="molecule type" value="Genomic_DNA"/>
</dbReference>
<organism evidence="3 4">
    <name type="scientific">Cupriavidus basilensis OR16</name>
    <dbReference type="NCBI Taxonomy" id="1127483"/>
    <lineage>
        <taxon>Bacteria</taxon>
        <taxon>Pseudomonadati</taxon>
        <taxon>Pseudomonadota</taxon>
        <taxon>Betaproteobacteria</taxon>
        <taxon>Burkholderiales</taxon>
        <taxon>Burkholderiaceae</taxon>
        <taxon>Cupriavidus</taxon>
    </lineage>
</organism>
<dbReference type="AlphaFoldDB" id="H1S6H3"/>
<name>H1S6H3_9BURK</name>
<keyword evidence="2" id="KW-0732">Signal</keyword>
<dbReference type="InterPro" id="IPR042100">
    <property type="entry name" value="Bug_dom1"/>
</dbReference>
<dbReference type="PANTHER" id="PTHR42928:SF5">
    <property type="entry name" value="BLR1237 PROTEIN"/>
    <property type="match status" value="1"/>
</dbReference>
<dbReference type="PANTHER" id="PTHR42928">
    <property type="entry name" value="TRICARBOXYLATE-BINDING PROTEIN"/>
    <property type="match status" value="1"/>
</dbReference>
<feature type="chain" id="PRO_5003553581" description="Extra-cytoplasmic solute receptor" evidence="2">
    <location>
        <begin position="29"/>
        <end position="343"/>
    </location>
</feature>
<protein>
    <recommendedName>
        <fullName evidence="5">Extra-cytoplasmic solute receptor</fullName>
    </recommendedName>
</protein>